<protein>
    <submittedName>
        <fullName evidence="1">Uncharacterized protein</fullName>
    </submittedName>
</protein>
<dbReference type="Proteomes" id="UP000008851">
    <property type="component" value="Chromosome"/>
</dbReference>
<accession>G7TIN5</accession>
<gene>
    <name evidence="1" type="ORF">XOC_4063</name>
</gene>
<evidence type="ECO:0000313" key="1">
    <source>
        <dbReference type="EMBL" id="AEQ98148.1"/>
    </source>
</evidence>
<organism evidence="1 2">
    <name type="scientific">Xanthomonas oryzae pv. oryzicola (strain BLS256)</name>
    <dbReference type="NCBI Taxonomy" id="383407"/>
    <lineage>
        <taxon>Bacteria</taxon>
        <taxon>Pseudomonadati</taxon>
        <taxon>Pseudomonadota</taxon>
        <taxon>Gammaproteobacteria</taxon>
        <taxon>Lysobacterales</taxon>
        <taxon>Lysobacteraceae</taxon>
        <taxon>Xanthomonas</taxon>
    </lineage>
</organism>
<evidence type="ECO:0000313" key="2">
    <source>
        <dbReference type="Proteomes" id="UP000008851"/>
    </source>
</evidence>
<sequence>MLELFFLQLAFYYYLFQKIILIKQNYIFFAFLCLEWSPLYFS</sequence>
<dbReference type="HOGENOM" id="CLU_3259862_0_0_6"/>
<proteinExistence type="predicted"/>
<dbReference type="AlphaFoldDB" id="G7TIN5"/>
<dbReference type="KEGG" id="xor:XOC_4063"/>
<name>G7TIN5_XANOB</name>
<dbReference type="EMBL" id="CP003057">
    <property type="protein sequence ID" value="AEQ98148.1"/>
    <property type="molecule type" value="Genomic_DNA"/>
</dbReference>
<reference evidence="1 2" key="1">
    <citation type="journal article" date="2011" name="J. Bacteriol.">
        <title>Two new complete genome sequences offer insight into host and tissue specificity of plant pathogenic Xanthomonas spp.</title>
        <authorList>
            <person name="Bogdanove A.J."/>
            <person name="Koebnik R."/>
            <person name="Lu H."/>
            <person name="Furutani A."/>
            <person name="Angiuoli S.V."/>
            <person name="Patil P.B."/>
            <person name="Van Sluys M.A."/>
            <person name="Ryan R.P."/>
            <person name="Meyer D.F."/>
            <person name="Han S.W."/>
            <person name="Aparna G."/>
            <person name="Rajaram M."/>
            <person name="Delcher A.L."/>
            <person name="Phillippy A.M."/>
            <person name="Puiu D."/>
            <person name="Schatz M.C."/>
            <person name="Shumway M."/>
            <person name="Sommer D.D."/>
            <person name="Trapnell C."/>
            <person name="Benahmed F."/>
            <person name="Dimitrov G."/>
            <person name="Madupu R."/>
            <person name="Radune D."/>
            <person name="Sullivan S."/>
            <person name="Jha G."/>
            <person name="Ishihara H."/>
            <person name="Lee S.W."/>
            <person name="Pandey A."/>
            <person name="Sharma V."/>
            <person name="Sriariyanun M."/>
            <person name="Szurek B."/>
            <person name="Vera-Cruz C.M."/>
            <person name="Dorman K.S."/>
            <person name="Ronald P.C."/>
            <person name="Verdier V."/>
            <person name="Dow J.M."/>
            <person name="Sonti R.V."/>
            <person name="Tsuge S."/>
            <person name="Brendel V.P."/>
            <person name="Rabinowicz P.D."/>
            <person name="Leach J.E."/>
            <person name="White F.F."/>
            <person name="Salzberg S.L."/>
        </authorList>
    </citation>
    <scope>NUCLEOTIDE SEQUENCE [LARGE SCALE GENOMIC DNA]</scope>
    <source>
        <strain evidence="1 2">BLS256</strain>
    </source>
</reference>